<organism evidence="2 3">
    <name type="scientific">Caballeronia glebae</name>
    <dbReference type="NCBI Taxonomy" id="1777143"/>
    <lineage>
        <taxon>Bacteria</taxon>
        <taxon>Pseudomonadati</taxon>
        <taxon>Pseudomonadota</taxon>
        <taxon>Betaproteobacteria</taxon>
        <taxon>Burkholderiales</taxon>
        <taxon>Burkholderiaceae</taxon>
        <taxon>Caballeronia</taxon>
    </lineage>
</organism>
<name>A0A158BSQ5_9BURK</name>
<dbReference type="RefSeq" id="WP_086970983.1">
    <property type="nucleotide sequence ID" value="NZ_FCOJ02000034.1"/>
</dbReference>
<gene>
    <name evidence="2" type="ORF">AWB82_04422</name>
</gene>
<sequence>MKNDVSACRAEDELLIRPAHWRMGMLAASAIATLTFALAGCGGTADPSINQPAIGESAATDPAPVFPVGDRSNSEGSAGANVSANLPLPLPDTEPPVAQQSDNALPSSGGTDIPPSNELKLRQVSQ</sequence>
<feature type="compositionally biased region" description="Polar residues" evidence="1">
    <location>
        <begin position="98"/>
        <end position="110"/>
    </location>
</feature>
<evidence type="ECO:0000313" key="2">
    <source>
        <dbReference type="EMBL" id="SAK72297.1"/>
    </source>
</evidence>
<feature type="compositionally biased region" description="Polar residues" evidence="1">
    <location>
        <begin position="74"/>
        <end position="84"/>
    </location>
</feature>
<evidence type="ECO:0000256" key="1">
    <source>
        <dbReference type="SAM" id="MobiDB-lite"/>
    </source>
</evidence>
<proteinExistence type="predicted"/>
<dbReference type="OrthoDB" id="9964219at2"/>
<reference evidence="2" key="1">
    <citation type="submission" date="2016-01" db="EMBL/GenBank/DDBJ databases">
        <authorList>
            <person name="Peeters C."/>
        </authorList>
    </citation>
    <scope>NUCLEOTIDE SEQUENCE [LARGE SCALE GENOMIC DNA]</scope>
    <source>
        <strain evidence="2">LMG 29325</strain>
    </source>
</reference>
<accession>A0A158BSQ5</accession>
<keyword evidence="3" id="KW-1185">Reference proteome</keyword>
<evidence type="ECO:0000313" key="3">
    <source>
        <dbReference type="Proteomes" id="UP000054596"/>
    </source>
</evidence>
<comment type="caution">
    <text evidence="2">The sequence shown here is derived from an EMBL/GenBank/DDBJ whole genome shotgun (WGS) entry which is preliminary data.</text>
</comment>
<protein>
    <recommendedName>
        <fullName evidence="4">Lipoprotein</fullName>
    </recommendedName>
</protein>
<dbReference type="EMBL" id="FCOJ02000034">
    <property type="protein sequence ID" value="SAK72297.1"/>
    <property type="molecule type" value="Genomic_DNA"/>
</dbReference>
<evidence type="ECO:0008006" key="4">
    <source>
        <dbReference type="Google" id="ProtNLM"/>
    </source>
</evidence>
<feature type="region of interest" description="Disordered" evidence="1">
    <location>
        <begin position="45"/>
        <end position="126"/>
    </location>
</feature>
<dbReference type="Proteomes" id="UP000054596">
    <property type="component" value="Unassembled WGS sequence"/>
</dbReference>
<dbReference type="AlphaFoldDB" id="A0A158BSQ5"/>